<keyword evidence="4" id="KW-1185">Reference proteome</keyword>
<accession>A0ABT5B828</accession>
<keyword evidence="2" id="KW-0812">Transmembrane</keyword>
<evidence type="ECO:0000313" key="3">
    <source>
        <dbReference type="EMBL" id="MDC0669247.1"/>
    </source>
</evidence>
<evidence type="ECO:0000256" key="1">
    <source>
        <dbReference type="SAM" id="MobiDB-lite"/>
    </source>
</evidence>
<keyword evidence="2" id="KW-1133">Transmembrane helix</keyword>
<dbReference type="RefSeq" id="WP_271998990.1">
    <property type="nucleotide sequence ID" value="NZ_JAQNDN010000007.1"/>
</dbReference>
<feature type="compositionally biased region" description="Pro residues" evidence="1">
    <location>
        <begin position="165"/>
        <end position="177"/>
    </location>
</feature>
<feature type="region of interest" description="Disordered" evidence="1">
    <location>
        <begin position="165"/>
        <end position="190"/>
    </location>
</feature>
<dbReference type="EMBL" id="JAQNDN010000007">
    <property type="protein sequence ID" value="MDC0669247.1"/>
    <property type="molecule type" value="Genomic_DNA"/>
</dbReference>
<reference evidence="3 4" key="1">
    <citation type="submission" date="2022-11" db="EMBL/GenBank/DDBJ databases">
        <title>Minimal conservation of predation-associated metabolite biosynthetic gene clusters underscores biosynthetic potential of Myxococcota including descriptions for ten novel species: Archangium lansinium sp. nov., Myxococcus landrumus sp. nov., Nannocystis bai.</title>
        <authorList>
            <person name="Ahearne A."/>
            <person name="Stevens C."/>
            <person name="Dowd S."/>
        </authorList>
    </citation>
    <scope>NUCLEOTIDE SEQUENCE [LARGE SCALE GENOMIC DNA]</scope>
    <source>
        <strain evidence="3 4">NCELM</strain>
    </source>
</reference>
<feature type="transmembrane region" description="Helical" evidence="2">
    <location>
        <begin position="241"/>
        <end position="264"/>
    </location>
</feature>
<organism evidence="3 4">
    <name type="scientific">Nannocystis radixulma</name>
    <dbReference type="NCBI Taxonomy" id="2995305"/>
    <lineage>
        <taxon>Bacteria</taxon>
        <taxon>Pseudomonadati</taxon>
        <taxon>Myxococcota</taxon>
        <taxon>Polyangia</taxon>
        <taxon>Nannocystales</taxon>
        <taxon>Nannocystaceae</taxon>
        <taxon>Nannocystis</taxon>
    </lineage>
</organism>
<name>A0ABT5B828_9BACT</name>
<proteinExistence type="predicted"/>
<comment type="caution">
    <text evidence="3">The sequence shown here is derived from an EMBL/GenBank/DDBJ whole genome shotgun (WGS) entry which is preliminary data.</text>
</comment>
<sequence length="297" mass="30632">MIRWVLLLSSLFDSARPVAGACAEVDAYEAMTPVDALADVTQQLESAGGNAPGCAPVIRALERRICADTSDDLYSRAAGHASLRDVLLAQGQSRAAELHCCMELALRRDLAARAGSDVRHEVNAEYLRGLEEEKNCQRSPICPADVLAPGFSLGCDSVAALMEGPPPLVEGPRPPQPATSGPPSLPKVHGGMRRAGVASISLAGIAGAALLAGMGVGLAATQQIRQTEGDARMAWDRAGKASEVVMAVGGALALVGVALGVSLLRCGRADRCGRARRSDSPAAFGLAPTGFAASVRF</sequence>
<protein>
    <submittedName>
        <fullName evidence="3">Uncharacterized protein</fullName>
    </submittedName>
</protein>
<gene>
    <name evidence="3" type="ORF">POL58_15955</name>
</gene>
<dbReference type="Proteomes" id="UP001217838">
    <property type="component" value="Unassembled WGS sequence"/>
</dbReference>
<keyword evidence="2" id="KW-0472">Membrane</keyword>
<evidence type="ECO:0000313" key="4">
    <source>
        <dbReference type="Proteomes" id="UP001217838"/>
    </source>
</evidence>
<evidence type="ECO:0000256" key="2">
    <source>
        <dbReference type="SAM" id="Phobius"/>
    </source>
</evidence>
<feature type="transmembrane region" description="Helical" evidence="2">
    <location>
        <begin position="195"/>
        <end position="220"/>
    </location>
</feature>